<protein>
    <recommendedName>
        <fullName evidence="3">Competence protein ComEC</fullName>
    </recommendedName>
</protein>
<organism evidence="1 2">
    <name type="scientific">Tigheibacillus halophilus</name>
    <dbReference type="NCBI Taxonomy" id="361280"/>
    <lineage>
        <taxon>Bacteria</taxon>
        <taxon>Bacillati</taxon>
        <taxon>Bacillota</taxon>
        <taxon>Bacilli</taxon>
        <taxon>Bacillales</taxon>
        <taxon>Bacillaceae</taxon>
        <taxon>Tigheibacillus</taxon>
    </lineage>
</organism>
<sequence>MFTGDIGKDTERKIMGTYPDLQADVLKVGHHGSKNSSHSQFIEQLNPQFALISAGRKNRYGHPHEEVLDVLNENQVIIWRTDQNGAVIYKYKRNTGTFFPYMP</sequence>
<name>A0ABU5CBN0_9BACI</name>
<evidence type="ECO:0000313" key="2">
    <source>
        <dbReference type="Proteomes" id="UP001281447"/>
    </source>
</evidence>
<evidence type="ECO:0000313" key="1">
    <source>
        <dbReference type="EMBL" id="MDY0396737.1"/>
    </source>
</evidence>
<keyword evidence="2" id="KW-1185">Reference proteome</keyword>
<comment type="caution">
    <text evidence="1">The sequence shown here is derived from an EMBL/GenBank/DDBJ whole genome shotgun (WGS) entry which is preliminary data.</text>
</comment>
<evidence type="ECO:0008006" key="3">
    <source>
        <dbReference type="Google" id="ProtNLM"/>
    </source>
</evidence>
<dbReference type="InterPro" id="IPR036866">
    <property type="entry name" value="RibonucZ/Hydroxyglut_hydro"/>
</dbReference>
<reference evidence="1 2" key="1">
    <citation type="submission" date="2023-10" db="EMBL/GenBank/DDBJ databases">
        <title>Virgibacillus halophilus 5B73C genome.</title>
        <authorList>
            <person name="Miliotis G."/>
            <person name="Sengupta P."/>
            <person name="Hameed A."/>
            <person name="Chuvochina M."/>
            <person name="Mcdonagh F."/>
            <person name="Simpson A.C."/>
            <person name="Singh N.K."/>
            <person name="Rekha P.D."/>
            <person name="Raman K."/>
            <person name="Hugenholtz P."/>
            <person name="Venkateswaran K."/>
        </authorList>
    </citation>
    <scope>NUCLEOTIDE SEQUENCE [LARGE SCALE GENOMIC DNA]</scope>
    <source>
        <strain evidence="1 2">5B73C</strain>
    </source>
</reference>
<gene>
    <name evidence="1" type="ORF">RWE15_23645</name>
</gene>
<proteinExistence type="predicted"/>
<dbReference type="EMBL" id="JAWDIP010000004">
    <property type="protein sequence ID" value="MDY0396737.1"/>
    <property type="molecule type" value="Genomic_DNA"/>
</dbReference>
<dbReference type="PANTHER" id="PTHR30619:SF1">
    <property type="entry name" value="RECOMBINATION PROTEIN 2"/>
    <property type="match status" value="1"/>
</dbReference>
<dbReference type="Gene3D" id="3.60.15.10">
    <property type="entry name" value="Ribonuclease Z/Hydroxyacylglutathione hydrolase-like"/>
    <property type="match status" value="1"/>
</dbReference>
<dbReference type="Proteomes" id="UP001281447">
    <property type="component" value="Unassembled WGS sequence"/>
</dbReference>
<dbReference type="PANTHER" id="PTHR30619">
    <property type="entry name" value="DNA INTERNALIZATION/COMPETENCE PROTEIN COMEC/REC2"/>
    <property type="match status" value="1"/>
</dbReference>
<accession>A0ABU5CBN0</accession>
<dbReference type="SUPFAM" id="SSF56281">
    <property type="entry name" value="Metallo-hydrolase/oxidoreductase"/>
    <property type="match status" value="1"/>
</dbReference>
<dbReference type="InterPro" id="IPR052159">
    <property type="entry name" value="Competence_DNA_uptake"/>
</dbReference>